<dbReference type="InterPro" id="IPR008972">
    <property type="entry name" value="Cupredoxin"/>
</dbReference>
<dbReference type="PANTHER" id="PTHR34192">
    <property type="entry name" value="PLASTOCYANIN MAJOR ISOFORM, CHLOROPLASTIC-RELATED"/>
    <property type="match status" value="1"/>
</dbReference>
<dbReference type="InterPro" id="IPR028871">
    <property type="entry name" value="BlueCu_1_BS"/>
</dbReference>
<gene>
    <name evidence="9" type="ORF">SAMN04488691_10422</name>
</gene>
<feature type="region of interest" description="Disordered" evidence="7">
    <location>
        <begin position="30"/>
        <end position="67"/>
    </location>
</feature>
<evidence type="ECO:0000313" key="10">
    <source>
        <dbReference type="Proteomes" id="UP000183894"/>
    </source>
</evidence>
<dbReference type="OrthoDB" id="186995at2157"/>
<keyword evidence="4" id="KW-0249">Electron transport</keyword>
<evidence type="ECO:0000313" key="9">
    <source>
        <dbReference type="EMBL" id="SEL32401.1"/>
    </source>
</evidence>
<accession>A0A1H7P9F8</accession>
<dbReference type="PROSITE" id="PS51257">
    <property type="entry name" value="PROKAR_LIPOPROTEIN"/>
    <property type="match status" value="1"/>
</dbReference>
<evidence type="ECO:0000256" key="1">
    <source>
        <dbReference type="ARBA" id="ARBA00004370"/>
    </source>
</evidence>
<dbReference type="Gene3D" id="2.60.40.420">
    <property type="entry name" value="Cupredoxins - blue copper proteins"/>
    <property type="match status" value="1"/>
</dbReference>
<evidence type="ECO:0000256" key="7">
    <source>
        <dbReference type="SAM" id="MobiDB-lite"/>
    </source>
</evidence>
<dbReference type="CDD" id="cd04220">
    <property type="entry name" value="Halocyanin"/>
    <property type="match status" value="1"/>
</dbReference>
<dbReference type="GO" id="GO:0016020">
    <property type="term" value="C:membrane"/>
    <property type="evidence" value="ECO:0007669"/>
    <property type="project" value="UniProtKB-SubCell"/>
</dbReference>
<evidence type="ECO:0000256" key="3">
    <source>
        <dbReference type="ARBA" id="ARBA00022723"/>
    </source>
</evidence>
<evidence type="ECO:0000259" key="8">
    <source>
        <dbReference type="Pfam" id="PF00127"/>
    </source>
</evidence>
<keyword evidence="3" id="KW-0479">Metal-binding</keyword>
<name>A0A1H7P9F8_HALLR</name>
<sequence length="173" mass="17907">MAQKHTRRTVLQRIGATGFAATTLALAGCSSQASSDGESGSESGSGGTETTEESSSGGGESSGAAQTDTVGMTENLGFDPKVIEVPVGTTVTFDNTSSIGHSVTAYEDKIPDGATYFATGGFDSEQAAIDAYPEEGNLEAGETYEHTFETKGTYEYYCIPHEMNGMVGTVKVV</sequence>
<dbReference type="Pfam" id="PF00127">
    <property type="entry name" value="Copper-bind"/>
    <property type="match status" value="1"/>
</dbReference>
<proteinExistence type="predicted"/>
<dbReference type="PROSITE" id="PS51318">
    <property type="entry name" value="TAT"/>
    <property type="match status" value="1"/>
</dbReference>
<keyword evidence="2" id="KW-0813">Transport</keyword>
<evidence type="ECO:0000256" key="4">
    <source>
        <dbReference type="ARBA" id="ARBA00022982"/>
    </source>
</evidence>
<organism evidence="9 10">
    <name type="scientific">Haloferax larsenii</name>
    <dbReference type="NCBI Taxonomy" id="302484"/>
    <lineage>
        <taxon>Archaea</taxon>
        <taxon>Methanobacteriati</taxon>
        <taxon>Methanobacteriota</taxon>
        <taxon>Stenosarchaea group</taxon>
        <taxon>Halobacteria</taxon>
        <taxon>Halobacteriales</taxon>
        <taxon>Haloferacaceae</taxon>
        <taxon>Haloferax</taxon>
    </lineage>
</organism>
<dbReference type="RefSeq" id="WP_074793566.1">
    <property type="nucleotide sequence ID" value="NZ_FOAD01000004.1"/>
</dbReference>
<dbReference type="GO" id="GO:0005507">
    <property type="term" value="F:copper ion binding"/>
    <property type="evidence" value="ECO:0007669"/>
    <property type="project" value="InterPro"/>
</dbReference>
<dbReference type="PANTHER" id="PTHR34192:SF10">
    <property type="entry name" value="PLASTOCYANIN MAJOR ISOFORM, CHLOROPLASTIC-RELATED"/>
    <property type="match status" value="1"/>
</dbReference>
<dbReference type="GO" id="GO:0009055">
    <property type="term" value="F:electron transfer activity"/>
    <property type="evidence" value="ECO:0007669"/>
    <property type="project" value="InterPro"/>
</dbReference>
<dbReference type="AlphaFoldDB" id="A0A1H7P9F8"/>
<keyword evidence="5" id="KW-0186">Copper</keyword>
<dbReference type="EMBL" id="FOAD01000004">
    <property type="protein sequence ID" value="SEL32401.1"/>
    <property type="molecule type" value="Genomic_DNA"/>
</dbReference>
<feature type="domain" description="Blue (type 1) copper" evidence="8">
    <location>
        <begin position="69"/>
        <end position="172"/>
    </location>
</feature>
<evidence type="ECO:0000256" key="6">
    <source>
        <dbReference type="ARBA" id="ARBA00023136"/>
    </source>
</evidence>
<protein>
    <submittedName>
        <fullName evidence="9">Plastocyanin</fullName>
    </submittedName>
</protein>
<dbReference type="InterPro" id="IPR000923">
    <property type="entry name" value="BlueCu_1"/>
</dbReference>
<evidence type="ECO:0000256" key="5">
    <source>
        <dbReference type="ARBA" id="ARBA00023008"/>
    </source>
</evidence>
<evidence type="ECO:0000256" key="2">
    <source>
        <dbReference type="ARBA" id="ARBA00022448"/>
    </source>
</evidence>
<dbReference type="Proteomes" id="UP000183894">
    <property type="component" value="Unassembled WGS sequence"/>
</dbReference>
<feature type="compositionally biased region" description="Low complexity" evidence="7">
    <location>
        <begin position="30"/>
        <end position="42"/>
    </location>
</feature>
<comment type="subcellular location">
    <subcellularLocation>
        <location evidence="1">Membrane</location>
    </subcellularLocation>
</comment>
<dbReference type="PROSITE" id="PS00196">
    <property type="entry name" value="COPPER_BLUE"/>
    <property type="match status" value="1"/>
</dbReference>
<dbReference type="SUPFAM" id="SSF49503">
    <property type="entry name" value="Cupredoxins"/>
    <property type="match status" value="1"/>
</dbReference>
<dbReference type="InterPro" id="IPR006311">
    <property type="entry name" value="TAT_signal"/>
</dbReference>
<reference evidence="9 10" key="1">
    <citation type="submission" date="2016-10" db="EMBL/GenBank/DDBJ databases">
        <authorList>
            <person name="de Groot N.N."/>
        </authorList>
    </citation>
    <scope>NUCLEOTIDE SEQUENCE [LARGE SCALE GENOMIC DNA]</scope>
    <source>
        <strain evidence="9 10">CDM_5</strain>
    </source>
</reference>
<keyword evidence="6" id="KW-0472">Membrane</keyword>